<evidence type="ECO:0000313" key="3">
    <source>
        <dbReference type="Proteomes" id="UP000093000"/>
    </source>
</evidence>
<dbReference type="AlphaFoldDB" id="A0A1C7MZ10"/>
<accession>A0A1C7MZ10</accession>
<feature type="region of interest" description="Disordered" evidence="1">
    <location>
        <begin position="168"/>
        <end position="205"/>
    </location>
</feature>
<feature type="compositionally biased region" description="Polar residues" evidence="1">
    <location>
        <begin position="132"/>
        <end position="142"/>
    </location>
</feature>
<dbReference type="InParanoid" id="A0A1C7MZ10"/>
<evidence type="ECO:0000256" key="1">
    <source>
        <dbReference type="SAM" id="MobiDB-lite"/>
    </source>
</evidence>
<keyword evidence="3" id="KW-1185">Reference proteome</keyword>
<name>A0A1C7MZ10_9FUNG</name>
<proteinExistence type="predicted"/>
<organism evidence="2 3">
    <name type="scientific">Choanephora cucurbitarum</name>
    <dbReference type="NCBI Taxonomy" id="101091"/>
    <lineage>
        <taxon>Eukaryota</taxon>
        <taxon>Fungi</taxon>
        <taxon>Fungi incertae sedis</taxon>
        <taxon>Mucoromycota</taxon>
        <taxon>Mucoromycotina</taxon>
        <taxon>Mucoromycetes</taxon>
        <taxon>Mucorales</taxon>
        <taxon>Mucorineae</taxon>
        <taxon>Choanephoraceae</taxon>
        <taxon>Choanephoroideae</taxon>
        <taxon>Choanephora</taxon>
    </lineage>
</organism>
<feature type="compositionally biased region" description="Low complexity" evidence="1">
    <location>
        <begin position="175"/>
        <end position="185"/>
    </location>
</feature>
<dbReference type="Proteomes" id="UP000093000">
    <property type="component" value="Unassembled WGS sequence"/>
</dbReference>
<reference evidence="2 3" key="1">
    <citation type="submission" date="2016-03" db="EMBL/GenBank/DDBJ databases">
        <title>Choanephora cucurbitarum.</title>
        <authorList>
            <person name="Min B."/>
            <person name="Park H."/>
            <person name="Park J.-H."/>
            <person name="Shin H.-D."/>
            <person name="Choi I.-G."/>
        </authorList>
    </citation>
    <scope>NUCLEOTIDE SEQUENCE [LARGE SCALE GENOMIC DNA]</scope>
    <source>
        <strain evidence="2 3">KUS-F28377</strain>
    </source>
</reference>
<dbReference type="STRING" id="101091.A0A1C7MZ10"/>
<feature type="region of interest" description="Disordered" evidence="1">
    <location>
        <begin position="123"/>
        <end position="148"/>
    </location>
</feature>
<dbReference type="EMBL" id="LUGH01000980">
    <property type="protein sequence ID" value="OBZ81998.1"/>
    <property type="molecule type" value="Genomic_DNA"/>
</dbReference>
<gene>
    <name evidence="2" type="ORF">A0J61_09953</name>
</gene>
<dbReference type="OrthoDB" id="419694at2759"/>
<comment type="caution">
    <text evidence="2">The sequence shown here is derived from an EMBL/GenBank/DDBJ whole genome shotgun (WGS) entry which is preliminary data.</text>
</comment>
<evidence type="ECO:0000313" key="2">
    <source>
        <dbReference type="EMBL" id="OBZ81998.1"/>
    </source>
</evidence>
<sequence>MDCQDTRYTLAEYNDTIYQIPIRYLEGEYVVLLTDVQSLIPNTTALLTNLKLLPFKLDSNHTAVVPKRVVVNDLDLAQSTVWQAHVPETYSNTLQTTVIEMQIKMDQLCDKLDRFVSSFSSSGHNLPESLDESNSQRTNLSDGSGEDHAHIGALPLLLPVLTSSQEEAMNRTVQSDSSDTSSRSSSPPPAFSMPSSSNQRHTQSIVPVTDAEGRSQHEAPPSYETSVLSTIKSLNDKLRVYESHISNRHKSPKWLSKREEWLSREPNSIDQIAYQLVQLEMALLWTAVSETWIQERETWLTLVASSQSERHLAGAIINLERHTLVMDEEWVSVRERWVNELLEMVVLPLSHG</sequence>
<protein>
    <submittedName>
        <fullName evidence="2">Uncharacterized protein</fullName>
    </submittedName>
</protein>